<feature type="coiled-coil region" evidence="3">
    <location>
        <begin position="835"/>
        <end position="862"/>
    </location>
</feature>
<dbReference type="InterPro" id="IPR032675">
    <property type="entry name" value="LRR_dom_sf"/>
</dbReference>
<dbReference type="SMART" id="SM00365">
    <property type="entry name" value="LRR_SD22"/>
    <property type="match status" value="4"/>
</dbReference>
<keyword evidence="2" id="KW-0677">Repeat</keyword>
<feature type="compositionally biased region" description="Polar residues" evidence="4">
    <location>
        <begin position="32"/>
        <end position="43"/>
    </location>
</feature>
<dbReference type="AlphaFoldDB" id="G0U9V5"/>
<dbReference type="PANTHER" id="PTHR15454:SF56">
    <property type="entry name" value="PROTEIN PHOSPHATASE 1 REGULATORY SUBUNIT 7-RELATED"/>
    <property type="match status" value="1"/>
</dbReference>
<dbReference type="InterPro" id="IPR003591">
    <property type="entry name" value="Leu-rich_rpt_typical-subtyp"/>
</dbReference>
<evidence type="ECO:0008006" key="6">
    <source>
        <dbReference type="Google" id="ProtNLM"/>
    </source>
</evidence>
<feature type="region of interest" description="Disordered" evidence="4">
    <location>
        <begin position="1"/>
        <end position="46"/>
    </location>
</feature>
<evidence type="ECO:0000256" key="4">
    <source>
        <dbReference type="SAM" id="MobiDB-lite"/>
    </source>
</evidence>
<protein>
    <recommendedName>
        <fullName evidence="6">Leucine-rich repeat protein (LRRP)</fullName>
    </recommendedName>
</protein>
<dbReference type="GO" id="GO:0005737">
    <property type="term" value="C:cytoplasm"/>
    <property type="evidence" value="ECO:0007669"/>
    <property type="project" value="TreeGrafter"/>
</dbReference>
<dbReference type="VEuPathDB" id="TriTrypDB:TvY486_1100710"/>
<reference evidence="5" key="1">
    <citation type="journal article" date="2012" name="Proc. Natl. Acad. Sci. U.S.A.">
        <title>Antigenic diversity is generated by distinct evolutionary mechanisms in African trypanosome species.</title>
        <authorList>
            <person name="Jackson A.P."/>
            <person name="Berry A."/>
            <person name="Aslett M."/>
            <person name="Allison H.C."/>
            <person name="Burton P."/>
            <person name="Vavrova-Anderson J."/>
            <person name="Brown R."/>
            <person name="Browne H."/>
            <person name="Corton N."/>
            <person name="Hauser H."/>
            <person name="Gamble J."/>
            <person name="Gilderthorp R."/>
            <person name="Marcello L."/>
            <person name="McQuillan J."/>
            <person name="Otto T.D."/>
            <person name="Quail M.A."/>
            <person name="Sanders M.J."/>
            <person name="van Tonder A."/>
            <person name="Ginger M.L."/>
            <person name="Field M.C."/>
            <person name="Barry J.D."/>
            <person name="Hertz-Fowler C."/>
            <person name="Berriman M."/>
        </authorList>
    </citation>
    <scope>NUCLEOTIDE SEQUENCE</scope>
    <source>
        <strain evidence="5">Y486</strain>
    </source>
</reference>
<dbReference type="Pfam" id="PF13855">
    <property type="entry name" value="LRR_8"/>
    <property type="match status" value="1"/>
</dbReference>
<dbReference type="Gene3D" id="3.80.10.10">
    <property type="entry name" value="Ribonuclease Inhibitor"/>
    <property type="match status" value="1"/>
</dbReference>
<proteinExistence type="predicted"/>
<sequence length="884" mass="100079">MHVDTPITRVATPLPRKPRPLLALPKKRAASPHSQKLAQRPSTSVSVRARRSVPFERFYSHEDKNKALPEDVVKELHDVRNLFLCSHNLLSFCHIRHLESMTNLQSLNVHMNAISRIESIGHLHNLTKLDISANELRTIDENAFAGLRKLRYLNLSSNFITSISGFQQLPALEWLSLAFNELQDIRELRRLPCPTRLHYLDVCGNKIAKFRDLQTSIASCDELSELRVETPKTTSLLPTVPPQLQLRENLFCAAEPRYAEWLMMHFVKLKLLNGSPCGWDPVAQVGKGERETFVEMGSPTSGGDATAPRYQSTPHVQLHGTSFIPLQSHSDALQAAAAVGASFSSTVTTTTTITGSAGASFSSDRGDNAEDSHDAHEVLVANSRCTREVDSNNSVSRAVLTDISLPPHEMLHLTNAEEIASKNVLKDKNERLELQLQRTQEQLVLRVAMEADLRLNLEDIRDAHADFVEAFALEKKRLSEQVSALKDELSRRAEEAAVLQTKSRVGMEEHIKRLTAELEEQHRRQLNRSLRKVEEKLSSAQHEASEKIAELHNQLKDAVKRKEQLEAENNQAHLSIRQGQMELQAAKGEMRTCVGHMWWLEALHDIRLQELMARHQIETAAWWAFAACVTAYGQQWRRQSESIWIERLLCAVAEKETELRDLSQQLEDAQAALRKSQSESELERDNLLRTVRNLREAIEKKDSALTELEEEARIKIDEKRSIIAKLRVQLKEAEEAIEGHAQDAAKLSLVQEELRRTKSELSVLQKERAESSVPQQRQLTELLGELEETKRQLATTTLRERQQSVVLARAGEALSLMRGQLARVDQVNGSLTAQLSERDALLMSAEAEKERLRQQWREVQEAVRTHQQGALFALSKLMADDIGR</sequence>
<gene>
    <name evidence="5" type="ORF">TVY486_1100710</name>
</gene>
<evidence type="ECO:0000256" key="3">
    <source>
        <dbReference type="SAM" id="Coils"/>
    </source>
</evidence>
<name>G0U9V5_TRYVY</name>
<dbReference type="EMBL" id="HE573027">
    <property type="protein sequence ID" value="CCC52586.1"/>
    <property type="molecule type" value="Genomic_DNA"/>
</dbReference>
<dbReference type="SUPFAM" id="SSF52058">
    <property type="entry name" value="L domain-like"/>
    <property type="match status" value="1"/>
</dbReference>
<feature type="coiled-coil region" evidence="3">
    <location>
        <begin position="415"/>
        <end position="442"/>
    </location>
</feature>
<dbReference type="InterPro" id="IPR001611">
    <property type="entry name" value="Leu-rich_rpt"/>
</dbReference>
<dbReference type="PROSITE" id="PS51450">
    <property type="entry name" value="LRR"/>
    <property type="match status" value="3"/>
</dbReference>
<accession>G0U9V5</accession>
<organism evidence="5">
    <name type="scientific">Trypanosoma vivax (strain Y486)</name>
    <dbReference type="NCBI Taxonomy" id="1055687"/>
    <lineage>
        <taxon>Eukaryota</taxon>
        <taxon>Discoba</taxon>
        <taxon>Euglenozoa</taxon>
        <taxon>Kinetoplastea</taxon>
        <taxon>Metakinetoplastina</taxon>
        <taxon>Trypanosomatida</taxon>
        <taxon>Trypanosomatidae</taxon>
        <taxon>Trypanosoma</taxon>
        <taxon>Duttonella</taxon>
    </lineage>
</organism>
<keyword evidence="1" id="KW-0433">Leucine-rich repeat</keyword>
<evidence type="ECO:0000256" key="2">
    <source>
        <dbReference type="ARBA" id="ARBA00022737"/>
    </source>
</evidence>
<evidence type="ECO:0000313" key="5">
    <source>
        <dbReference type="EMBL" id="CCC52586.1"/>
    </source>
</evidence>
<evidence type="ECO:0000256" key="1">
    <source>
        <dbReference type="ARBA" id="ARBA00022614"/>
    </source>
</evidence>
<feature type="coiled-coil region" evidence="3">
    <location>
        <begin position="645"/>
        <end position="799"/>
    </location>
</feature>
<dbReference type="SMART" id="SM00369">
    <property type="entry name" value="LRR_TYP"/>
    <property type="match status" value="4"/>
</dbReference>
<dbReference type="PANTHER" id="PTHR15454">
    <property type="entry name" value="NISCHARIN RELATED"/>
    <property type="match status" value="1"/>
</dbReference>
<feature type="coiled-coil region" evidence="3">
    <location>
        <begin position="468"/>
        <end position="582"/>
    </location>
</feature>
<keyword evidence="3" id="KW-0175">Coiled coil</keyword>